<evidence type="ECO:0000256" key="1">
    <source>
        <dbReference type="SAM" id="MobiDB-lite"/>
    </source>
</evidence>
<protein>
    <submittedName>
        <fullName evidence="2">Uncharacterized protein</fullName>
    </submittedName>
</protein>
<keyword evidence="3" id="KW-1185">Reference proteome</keyword>
<evidence type="ECO:0000313" key="2">
    <source>
        <dbReference type="EMBL" id="PSS35527.1"/>
    </source>
</evidence>
<dbReference type="STRING" id="98765.A0A2R6RZV2"/>
<accession>A0A2R6RZV2</accession>
<dbReference type="Proteomes" id="UP000186601">
    <property type="component" value="Unassembled WGS sequence"/>
</dbReference>
<gene>
    <name evidence="2" type="ORF">PHLCEN_2v1521</name>
</gene>
<reference evidence="2 3" key="1">
    <citation type="submission" date="2018-02" db="EMBL/GenBank/DDBJ databases">
        <title>Genome sequence of the basidiomycete white-rot fungus Phlebia centrifuga.</title>
        <authorList>
            <person name="Granchi Z."/>
            <person name="Peng M."/>
            <person name="de Vries R.P."/>
            <person name="Hilden K."/>
            <person name="Makela M.R."/>
            <person name="Grigoriev I."/>
            <person name="Riley R."/>
        </authorList>
    </citation>
    <scope>NUCLEOTIDE SEQUENCE [LARGE SCALE GENOMIC DNA]</scope>
    <source>
        <strain evidence="2 3">FBCC195</strain>
    </source>
</reference>
<organism evidence="2 3">
    <name type="scientific">Hermanssonia centrifuga</name>
    <dbReference type="NCBI Taxonomy" id="98765"/>
    <lineage>
        <taxon>Eukaryota</taxon>
        <taxon>Fungi</taxon>
        <taxon>Dikarya</taxon>
        <taxon>Basidiomycota</taxon>
        <taxon>Agaricomycotina</taxon>
        <taxon>Agaricomycetes</taxon>
        <taxon>Polyporales</taxon>
        <taxon>Meruliaceae</taxon>
        <taxon>Hermanssonia</taxon>
    </lineage>
</organism>
<dbReference type="AlphaFoldDB" id="A0A2R6RZV2"/>
<evidence type="ECO:0000313" key="3">
    <source>
        <dbReference type="Proteomes" id="UP000186601"/>
    </source>
</evidence>
<feature type="compositionally biased region" description="Low complexity" evidence="1">
    <location>
        <begin position="36"/>
        <end position="65"/>
    </location>
</feature>
<name>A0A2R6RZV2_9APHY</name>
<feature type="region of interest" description="Disordered" evidence="1">
    <location>
        <begin position="121"/>
        <end position="170"/>
    </location>
</feature>
<proteinExistence type="predicted"/>
<comment type="caution">
    <text evidence="2">The sequence shown here is derived from an EMBL/GenBank/DDBJ whole genome shotgun (WGS) entry which is preliminary data.</text>
</comment>
<feature type="compositionally biased region" description="Polar residues" evidence="1">
    <location>
        <begin position="147"/>
        <end position="167"/>
    </location>
</feature>
<feature type="region of interest" description="Disordered" evidence="1">
    <location>
        <begin position="1"/>
        <end position="90"/>
    </location>
</feature>
<sequence>MRRHWRNHVSNSRRRDSVARQIETDLPAQMPPTPPLSASAASSPRSHYENSLSSSLASSSGAHNSRLPSPECSASEGEDGDMEMDSRDSDVTVTQALHTVSTLSIKAETAWDMSVSAWNTAASGPRHDKWRQRSRSSPVPRYREVQPESSHPISATGVSRTRSSSCSVPGCDCQPVISTTLRPAFPSSSIRSSAGQSN</sequence>
<dbReference type="EMBL" id="MLYV02000121">
    <property type="protein sequence ID" value="PSS35527.1"/>
    <property type="molecule type" value="Genomic_DNA"/>
</dbReference>